<gene>
    <name evidence="15" type="primary">cls</name>
    <name evidence="15" type="ORF">ACFQQA_13750</name>
</gene>
<evidence type="ECO:0000256" key="3">
    <source>
        <dbReference type="ARBA" id="ARBA00022516"/>
    </source>
</evidence>
<dbReference type="CDD" id="cd09152">
    <property type="entry name" value="PLDc_EcCLS_like_1"/>
    <property type="match status" value="1"/>
</dbReference>
<dbReference type="Pfam" id="PF13091">
    <property type="entry name" value="PLDc_2"/>
    <property type="match status" value="2"/>
</dbReference>
<comment type="caution">
    <text evidence="15">The sequence shown here is derived from an EMBL/GenBank/DDBJ whole genome shotgun (WGS) entry which is preliminary data.</text>
</comment>
<dbReference type="InterPro" id="IPR027379">
    <property type="entry name" value="CLS_N"/>
</dbReference>
<dbReference type="CDD" id="cd09158">
    <property type="entry name" value="PLDc_EcCLS_like_2"/>
    <property type="match status" value="1"/>
</dbReference>
<keyword evidence="10" id="KW-0594">Phospholipid biosynthesis</keyword>
<dbReference type="Proteomes" id="UP001596506">
    <property type="component" value="Unassembled WGS sequence"/>
</dbReference>
<keyword evidence="9 13" id="KW-0472">Membrane</keyword>
<evidence type="ECO:0000259" key="14">
    <source>
        <dbReference type="PROSITE" id="PS50035"/>
    </source>
</evidence>
<name>A0ABW2IY79_9GAMM</name>
<evidence type="ECO:0000256" key="2">
    <source>
        <dbReference type="ARBA" id="ARBA00022475"/>
    </source>
</evidence>
<dbReference type="NCBIfam" id="TIGR04265">
    <property type="entry name" value="bac_cardiolipin"/>
    <property type="match status" value="1"/>
</dbReference>
<keyword evidence="7 13" id="KW-1133">Transmembrane helix</keyword>
<keyword evidence="16" id="KW-1185">Reference proteome</keyword>
<reference evidence="16" key="1">
    <citation type="journal article" date="2019" name="Int. J. Syst. Evol. Microbiol.">
        <title>The Global Catalogue of Microorganisms (GCM) 10K type strain sequencing project: providing services to taxonomists for standard genome sequencing and annotation.</title>
        <authorList>
            <consortium name="The Broad Institute Genomics Platform"/>
            <consortium name="The Broad Institute Genome Sequencing Center for Infectious Disease"/>
            <person name="Wu L."/>
            <person name="Ma J."/>
        </authorList>
    </citation>
    <scope>NUCLEOTIDE SEQUENCE [LARGE SCALE GENOMIC DNA]</scope>
    <source>
        <strain evidence="16">CCUG 60559</strain>
    </source>
</reference>
<organism evidence="15 16">
    <name type="scientific">Marinobacter aromaticivorans</name>
    <dbReference type="NCBI Taxonomy" id="1494078"/>
    <lineage>
        <taxon>Bacteria</taxon>
        <taxon>Pseudomonadati</taxon>
        <taxon>Pseudomonadota</taxon>
        <taxon>Gammaproteobacteria</taxon>
        <taxon>Pseudomonadales</taxon>
        <taxon>Marinobacteraceae</taxon>
        <taxon>Marinobacter</taxon>
    </lineage>
</organism>
<dbReference type="Pfam" id="PF13396">
    <property type="entry name" value="PLDc_N"/>
    <property type="match status" value="1"/>
</dbReference>
<keyword evidence="4" id="KW-0808">Transferase</keyword>
<evidence type="ECO:0000256" key="8">
    <source>
        <dbReference type="ARBA" id="ARBA00023098"/>
    </source>
</evidence>
<dbReference type="RefSeq" id="WP_100688756.1">
    <property type="nucleotide sequence ID" value="NZ_JBHTBD010000005.1"/>
</dbReference>
<accession>A0ABW2IY79</accession>
<evidence type="ECO:0000256" key="9">
    <source>
        <dbReference type="ARBA" id="ARBA00023136"/>
    </source>
</evidence>
<dbReference type="SMART" id="SM00155">
    <property type="entry name" value="PLDc"/>
    <property type="match status" value="2"/>
</dbReference>
<feature type="domain" description="PLD phosphodiesterase" evidence="14">
    <location>
        <begin position="389"/>
        <end position="416"/>
    </location>
</feature>
<evidence type="ECO:0000256" key="10">
    <source>
        <dbReference type="ARBA" id="ARBA00023209"/>
    </source>
</evidence>
<dbReference type="PROSITE" id="PS50035">
    <property type="entry name" value="PLD"/>
    <property type="match status" value="2"/>
</dbReference>
<dbReference type="InterPro" id="IPR001736">
    <property type="entry name" value="PLipase_D/transphosphatidylase"/>
</dbReference>
<keyword evidence="8" id="KW-0443">Lipid metabolism</keyword>
<feature type="domain" description="PLD phosphodiesterase" evidence="14">
    <location>
        <begin position="214"/>
        <end position="241"/>
    </location>
</feature>
<evidence type="ECO:0000256" key="7">
    <source>
        <dbReference type="ARBA" id="ARBA00022989"/>
    </source>
</evidence>
<dbReference type="EC" id="2.7.8.-" evidence="12"/>
<evidence type="ECO:0000256" key="13">
    <source>
        <dbReference type="SAM" id="Phobius"/>
    </source>
</evidence>
<protein>
    <recommendedName>
        <fullName evidence="12">Cardiolipin synthase</fullName>
        <ecNumber evidence="12">2.7.8.-</ecNumber>
    </recommendedName>
</protein>
<feature type="transmembrane region" description="Helical" evidence="13">
    <location>
        <begin position="32"/>
        <end position="51"/>
    </location>
</feature>
<dbReference type="PANTHER" id="PTHR21248:SF22">
    <property type="entry name" value="PHOSPHOLIPASE D"/>
    <property type="match status" value="1"/>
</dbReference>
<evidence type="ECO:0000256" key="5">
    <source>
        <dbReference type="ARBA" id="ARBA00022692"/>
    </source>
</evidence>
<dbReference type="SUPFAM" id="SSF56024">
    <property type="entry name" value="Phospholipase D/nuclease"/>
    <property type="match status" value="2"/>
</dbReference>
<keyword evidence="6" id="KW-0677">Repeat</keyword>
<dbReference type="PANTHER" id="PTHR21248">
    <property type="entry name" value="CARDIOLIPIN SYNTHASE"/>
    <property type="match status" value="1"/>
</dbReference>
<evidence type="ECO:0000313" key="16">
    <source>
        <dbReference type="Proteomes" id="UP001596506"/>
    </source>
</evidence>
<dbReference type="EMBL" id="JBHTBD010000005">
    <property type="protein sequence ID" value="MFC7295786.1"/>
    <property type="molecule type" value="Genomic_DNA"/>
</dbReference>
<dbReference type="Gene3D" id="3.30.870.10">
    <property type="entry name" value="Endonuclease Chain A"/>
    <property type="match status" value="2"/>
</dbReference>
<dbReference type="InterPro" id="IPR025202">
    <property type="entry name" value="PLD-like_dom"/>
</dbReference>
<sequence>MTVILVLHTTLVLVFTIRILLRDDLSPPGRLAWFVVLNLLPYFGSAIYFLFGETDIGNRASRRHKEVFEEIRAKASWFMGDAANIEKLIEPVYQPAFRYAASINGFYPSSGNSSELMGDGEETITRMVSDIDAAKDHVHVLYYIWLDDNTGHTLAEALIRAAKRGVTCRAMADGLGSRAMINSALWQRMKEAGVHLAVALSLKHPIRTMLTSRLDLRNHRKITVIDSRITYCGSRNSADPEFRIKAKYAPWVDIMLRFTGPVVVQNQLLFASDWMQATNESLDGIPLSSGRGQGGFPAQAMGVGPTERHGATPHLFANLFACAQSELTLSTPYFVPDATVLDALCAAAYRGVRVELVFPKVNDSWVVAAASRSYYHRLLDAGCIIYEFKGGLLHAKTLTIDGKISLIGSSNLDLRSFDLNYENNILLQDEATTLAIAERQRSYISRSEVVALQEVLAWHYHERIWHNVIATIGPIL</sequence>
<comment type="subcellular location">
    <subcellularLocation>
        <location evidence="1">Cell membrane</location>
        <topology evidence="1">Multi-pass membrane protein</topology>
    </subcellularLocation>
</comment>
<dbReference type="InterPro" id="IPR022924">
    <property type="entry name" value="Cardiolipin_synthase"/>
</dbReference>
<keyword evidence="2" id="KW-1003">Cell membrane</keyword>
<evidence type="ECO:0000256" key="11">
    <source>
        <dbReference type="ARBA" id="ARBA00023264"/>
    </source>
</evidence>
<evidence type="ECO:0000256" key="12">
    <source>
        <dbReference type="NCBIfam" id="TIGR04265"/>
    </source>
</evidence>
<keyword evidence="11" id="KW-1208">Phospholipid metabolism</keyword>
<keyword evidence="5 13" id="KW-0812">Transmembrane</keyword>
<evidence type="ECO:0000313" key="15">
    <source>
        <dbReference type="EMBL" id="MFC7295786.1"/>
    </source>
</evidence>
<evidence type="ECO:0000256" key="4">
    <source>
        <dbReference type="ARBA" id="ARBA00022679"/>
    </source>
</evidence>
<proteinExistence type="predicted"/>
<evidence type="ECO:0000256" key="6">
    <source>
        <dbReference type="ARBA" id="ARBA00022737"/>
    </source>
</evidence>
<evidence type="ECO:0000256" key="1">
    <source>
        <dbReference type="ARBA" id="ARBA00004651"/>
    </source>
</evidence>
<keyword evidence="3" id="KW-0444">Lipid biosynthesis</keyword>